<organism evidence="2 3">
    <name type="scientific">Thermoanaerobacter thermohydrosulfuricus</name>
    <name type="common">Clostridium thermohydrosulfuricum</name>
    <dbReference type="NCBI Taxonomy" id="1516"/>
    <lineage>
        <taxon>Bacteria</taxon>
        <taxon>Bacillati</taxon>
        <taxon>Bacillota</taxon>
        <taxon>Clostridia</taxon>
        <taxon>Thermoanaerobacterales</taxon>
        <taxon>Thermoanaerobacteraceae</taxon>
        <taxon>Thermoanaerobacter</taxon>
    </lineage>
</organism>
<gene>
    <name evidence="2" type="ORF">SAMN04244560_00325</name>
</gene>
<protein>
    <submittedName>
        <fullName evidence="2">SAF domain-containing protein</fullName>
    </submittedName>
</protein>
<feature type="domain" description="SAF" evidence="1">
    <location>
        <begin position="31"/>
        <end position="93"/>
    </location>
</feature>
<dbReference type="CDD" id="cd11614">
    <property type="entry name" value="SAF_CpaB_FlgA_like"/>
    <property type="match status" value="1"/>
</dbReference>
<dbReference type="SMART" id="SM00858">
    <property type="entry name" value="SAF"/>
    <property type="match status" value="1"/>
</dbReference>
<evidence type="ECO:0000259" key="1">
    <source>
        <dbReference type="SMART" id="SM00858"/>
    </source>
</evidence>
<reference evidence="2 3" key="1">
    <citation type="submission" date="2016-10" db="EMBL/GenBank/DDBJ databases">
        <authorList>
            <person name="de Groot N.N."/>
        </authorList>
    </citation>
    <scope>NUCLEOTIDE SEQUENCE [LARGE SCALE GENOMIC DNA]</scope>
    <source>
        <strain evidence="2 3">DSM 569</strain>
    </source>
</reference>
<dbReference type="EMBL" id="FNBS01000005">
    <property type="protein sequence ID" value="SDF15815.1"/>
    <property type="molecule type" value="Genomic_DNA"/>
</dbReference>
<evidence type="ECO:0000313" key="2">
    <source>
        <dbReference type="EMBL" id="SDF15815.1"/>
    </source>
</evidence>
<name>A0A1G7IT94_THETY</name>
<dbReference type="Gene3D" id="3.90.1210.10">
    <property type="entry name" value="Antifreeze-like/N-acetylneuraminic acid synthase C-terminal domain"/>
    <property type="match status" value="1"/>
</dbReference>
<sequence>MKSKIVKLAVLPALVILLVAYLFIGTQTSTTSIVIAKENIQAGVKITPEMLTTMKLPVTMVPPNTFKDPKEVIGKQLALPRAAGDIIFKSMIQDKGIELKDDEVLIPVTLPPALKDFVSENTVLMIQTISISDKLPAQIIDGLSVQSVVTVTSSGTQERVAIVKTSRDKAAALAPFLKDKNYVVMIQK</sequence>
<dbReference type="RefSeq" id="WP_074592016.1">
    <property type="nucleotide sequence ID" value="NZ_FNBS01000005.1"/>
</dbReference>
<proteinExistence type="predicted"/>
<dbReference type="AlphaFoldDB" id="A0A1G7IT94"/>
<dbReference type="InterPro" id="IPR013974">
    <property type="entry name" value="SAF"/>
</dbReference>
<dbReference type="Pfam" id="PF08666">
    <property type="entry name" value="SAF"/>
    <property type="match status" value="1"/>
</dbReference>
<dbReference type="InterPro" id="IPR036732">
    <property type="entry name" value="AFP_Neu5c_C_sf"/>
</dbReference>
<dbReference type="SUPFAM" id="SSF51269">
    <property type="entry name" value="AFP III-like domain"/>
    <property type="match status" value="1"/>
</dbReference>
<accession>A0A1G7IT94</accession>
<evidence type="ECO:0000313" key="3">
    <source>
        <dbReference type="Proteomes" id="UP000183404"/>
    </source>
</evidence>
<dbReference type="Proteomes" id="UP000183404">
    <property type="component" value="Unassembled WGS sequence"/>
</dbReference>